<dbReference type="Pfam" id="PF07885">
    <property type="entry name" value="Ion_trans_2"/>
    <property type="match status" value="1"/>
</dbReference>
<keyword evidence="3" id="KW-0407">Ion channel</keyword>
<feature type="domain" description="Potassium channel" evidence="2">
    <location>
        <begin position="141"/>
        <end position="224"/>
    </location>
</feature>
<keyword evidence="1" id="KW-0472">Membrane</keyword>
<dbReference type="EMBL" id="CP120734">
    <property type="protein sequence ID" value="WFD12432.1"/>
    <property type="molecule type" value="Genomic_DNA"/>
</dbReference>
<dbReference type="Gene3D" id="1.10.287.70">
    <property type="match status" value="1"/>
</dbReference>
<feature type="transmembrane region" description="Helical" evidence="1">
    <location>
        <begin position="127"/>
        <end position="152"/>
    </location>
</feature>
<geneLocation type="plasmid" evidence="3 4">
    <name>unnamed1</name>
</geneLocation>
<feature type="transmembrane region" description="Helical" evidence="1">
    <location>
        <begin position="172"/>
        <end position="190"/>
    </location>
</feature>
<dbReference type="GO" id="GO:0034220">
    <property type="term" value="P:monoatomic ion transmembrane transport"/>
    <property type="evidence" value="ECO:0007669"/>
    <property type="project" value="UniProtKB-KW"/>
</dbReference>
<feature type="transmembrane region" description="Helical" evidence="1">
    <location>
        <begin position="93"/>
        <end position="115"/>
    </location>
</feature>
<feature type="transmembrane region" description="Helical" evidence="1">
    <location>
        <begin position="202"/>
        <end position="223"/>
    </location>
</feature>
<dbReference type="SUPFAM" id="SSF81324">
    <property type="entry name" value="Voltage-gated potassium channels"/>
    <property type="match status" value="1"/>
</dbReference>
<keyword evidence="3" id="KW-0614">Plasmid</keyword>
<keyword evidence="1" id="KW-1133">Transmembrane helix</keyword>
<organism evidence="3 4">
    <name type="scientific">Tepidibacter hydrothermalis</name>
    <dbReference type="NCBI Taxonomy" id="3036126"/>
    <lineage>
        <taxon>Bacteria</taxon>
        <taxon>Bacillati</taxon>
        <taxon>Bacillota</taxon>
        <taxon>Clostridia</taxon>
        <taxon>Peptostreptococcales</taxon>
        <taxon>Peptostreptococcaceae</taxon>
        <taxon>Tepidibacter</taxon>
    </lineage>
</organism>
<feature type="transmembrane region" description="Helical" evidence="1">
    <location>
        <begin position="61"/>
        <end position="81"/>
    </location>
</feature>
<keyword evidence="3" id="KW-0813">Transport</keyword>
<reference evidence="3 4" key="1">
    <citation type="submission" date="2023-03" db="EMBL/GenBank/DDBJ databases">
        <title>Complete genome sequence of Tepidibacter sp. SWIR-1, isolated from a deep-sea hydrothermal vent.</title>
        <authorList>
            <person name="Li X."/>
        </authorList>
    </citation>
    <scope>NUCLEOTIDE SEQUENCE [LARGE SCALE GENOMIC DNA]</scope>
    <source>
        <strain evidence="3 4">SWIR-1</strain>
        <plasmid evidence="3 4">unnamed1</plasmid>
    </source>
</reference>
<dbReference type="InterPro" id="IPR013099">
    <property type="entry name" value="K_chnl_dom"/>
</dbReference>
<keyword evidence="3" id="KW-0406">Ion transport</keyword>
<evidence type="ECO:0000256" key="1">
    <source>
        <dbReference type="SAM" id="Phobius"/>
    </source>
</evidence>
<dbReference type="Proteomes" id="UP001222800">
    <property type="component" value="Plasmid unnamed1"/>
</dbReference>
<keyword evidence="1" id="KW-0812">Transmembrane</keyword>
<feature type="transmembrane region" description="Helical" evidence="1">
    <location>
        <begin position="36"/>
        <end position="54"/>
    </location>
</feature>
<name>A0ABY8EKH4_9FIRM</name>
<protein>
    <submittedName>
        <fullName evidence="3">Potassium channel family protein</fullName>
    </submittedName>
</protein>
<evidence type="ECO:0000259" key="2">
    <source>
        <dbReference type="Pfam" id="PF07885"/>
    </source>
</evidence>
<evidence type="ECO:0000313" key="4">
    <source>
        <dbReference type="Proteomes" id="UP001222800"/>
    </source>
</evidence>
<dbReference type="RefSeq" id="WP_277734834.1">
    <property type="nucleotide sequence ID" value="NZ_CP120734.1"/>
</dbReference>
<sequence length="234" mass="27297">MPFSKKEKSLFFITLLIALLSYSVISLSHTFSYQLIGMWIILIDYTVFLFFSQFKHNTLSIVSNISFYCLLYGITNLYSLLQIKIDTLNFNTKLFFIIFLIYLLLIFINIINFCINFHSNKKHTKSIVNILILIFNYLLIVFIIIYGFSTIYDNYYGCSENNFIISSSWSDLTSFYYSSVTFFTVGYGDIVPNTDMLKVISVSEMILSSIINLIFIPITFIFIQKELDVLLDNK</sequence>
<gene>
    <name evidence="3" type="ORF">P4S50_20070</name>
</gene>
<keyword evidence="4" id="KW-1185">Reference proteome</keyword>
<evidence type="ECO:0000313" key="3">
    <source>
        <dbReference type="EMBL" id="WFD12432.1"/>
    </source>
</evidence>
<accession>A0ABY8EKH4</accession>
<proteinExistence type="predicted"/>